<dbReference type="Proteomes" id="UP001501183">
    <property type="component" value="Unassembled WGS sequence"/>
</dbReference>
<dbReference type="EMBL" id="BAABFB010000029">
    <property type="protein sequence ID" value="GAA4475736.1"/>
    <property type="molecule type" value="Genomic_DNA"/>
</dbReference>
<evidence type="ECO:0000313" key="3">
    <source>
        <dbReference type="Proteomes" id="UP001501183"/>
    </source>
</evidence>
<organism evidence="2 3">
    <name type="scientific">Rhodococcus olei</name>
    <dbReference type="NCBI Taxonomy" id="2161675"/>
    <lineage>
        <taxon>Bacteria</taxon>
        <taxon>Bacillati</taxon>
        <taxon>Actinomycetota</taxon>
        <taxon>Actinomycetes</taxon>
        <taxon>Mycobacteriales</taxon>
        <taxon>Nocardiaceae</taxon>
        <taxon>Rhodococcus</taxon>
    </lineage>
</organism>
<name>A0ABP8NZZ0_9NOCA</name>
<proteinExistence type="predicted"/>
<protein>
    <submittedName>
        <fullName evidence="2">Uncharacterized protein</fullName>
    </submittedName>
</protein>
<comment type="caution">
    <text evidence="2">The sequence shown here is derived from an EMBL/GenBank/DDBJ whole genome shotgun (WGS) entry which is preliminary data.</text>
</comment>
<sequence length="61" mass="6417">MGVIGEMFPGKKLENDDSQDGGGQAYHPRVELDLDAGVIRVSPAKRAAAPREEPGESAPAQ</sequence>
<feature type="region of interest" description="Disordered" evidence="1">
    <location>
        <begin position="1"/>
        <end position="28"/>
    </location>
</feature>
<accession>A0ABP8NZZ0</accession>
<evidence type="ECO:0000313" key="2">
    <source>
        <dbReference type="EMBL" id="GAA4475736.1"/>
    </source>
</evidence>
<gene>
    <name evidence="2" type="ORF">GCM10023094_13830</name>
</gene>
<evidence type="ECO:0000256" key="1">
    <source>
        <dbReference type="SAM" id="MobiDB-lite"/>
    </source>
</evidence>
<reference evidence="3" key="1">
    <citation type="journal article" date="2019" name="Int. J. Syst. Evol. Microbiol.">
        <title>The Global Catalogue of Microorganisms (GCM) 10K type strain sequencing project: providing services to taxonomists for standard genome sequencing and annotation.</title>
        <authorList>
            <consortium name="The Broad Institute Genomics Platform"/>
            <consortium name="The Broad Institute Genome Sequencing Center for Infectious Disease"/>
            <person name="Wu L."/>
            <person name="Ma J."/>
        </authorList>
    </citation>
    <scope>NUCLEOTIDE SEQUENCE [LARGE SCALE GENOMIC DNA]</scope>
    <source>
        <strain evidence="3">JCM 32206</strain>
    </source>
</reference>
<keyword evidence="3" id="KW-1185">Reference proteome</keyword>
<dbReference type="RefSeq" id="WP_345343046.1">
    <property type="nucleotide sequence ID" value="NZ_BAABFB010000029.1"/>
</dbReference>